<dbReference type="Proteomes" id="UP000053462">
    <property type="component" value="Unassembled WGS sequence"/>
</dbReference>
<evidence type="ECO:0000256" key="1">
    <source>
        <dbReference type="SAM" id="Phobius"/>
    </source>
</evidence>
<organism evidence="2 3">
    <name type="scientific">Thermococcus celericrescens</name>
    <dbReference type="NCBI Taxonomy" id="227598"/>
    <lineage>
        <taxon>Archaea</taxon>
        <taxon>Methanobacteriati</taxon>
        <taxon>Methanobacteriota</taxon>
        <taxon>Thermococci</taxon>
        <taxon>Thermococcales</taxon>
        <taxon>Thermococcaceae</taxon>
        <taxon>Thermococcus</taxon>
    </lineage>
</organism>
<dbReference type="RefSeq" id="WP_058939373.1">
    <property type="nucleotide sequence ID" value="NZ_LLYW01000032.1"/>
</dbReference>
<dbReference type="AlphaFoldDB" id="A0A100XWQ9"/>
<comment type="caution">
    <text evidence="2">The sequence shown here is derived from an EMBL/GenBank/DDBJ whole genome shotgun (WGS) entry which is preliminary data.</text>
</comment>
<keyword evidence="1" id="KW-1133">Transmembrane helix</keyword>
<feature type="transmembrane region" description="Helical" evidence="1">
    <location>
        <begin position="32"/>
        <end position="50"/>
    </location>
</feature>
<name>A0A100XWQ9_9EURY</name>
<evidence type="ECO:0000313" key="3">
    <source>
        <dbReference type="Proteomes" id="UP000053462"/>
    </source>
</evidence>
<feature type="transmembrane region" description="Helical" evidence="1">
    <location>
        <begin position="7"/>
        <end position="26"/>
    </location>
</feature>
<protein>
    <submittedName>
        <fullName evidence="2">Uncharacterized protein</fullName>
    </submittedName>
</protein>
<gene>
    <name evidence="2" type="ORF">APY94_09320</name>
</gene>
<evidence type="ECO:0000313" key="2">
    <source>
        <dbReference type="EMBL" id="KUH32614.1"/>
    </source>
</evidence>
<sequence>MRSYKQVFYLVWFMSFVVSILGRIGTRVSVDVSVHITISLNIIIMVITLVQMQIIRITTPGAGPYWNQRWGTSLFSPIFSLTINSEEVI</sequence>
<accession>A0A100XWQ9</accession>
<keyword evidence="3" id="KW-1185">Reference proteome</keyword>
<proteinExistence type="predicted"/>
<keyword evidence="1" id="KW-0812">Transmembrane</keyword>
<reference evidence="2 3" key="1">
    <citation type="submission" date="2015-10" db="EMBL/GenBank/DDBJ databases">
        <title>Draft genome sequence of Thermococcus celericrescens strain DSM 17994.</title>
        <authorList>
            <person name="Hong S.-J."/>
            <person name="Park C.-E."/>
            <person name="Shin J.-H."/>
        </authorList>
    </citation>
    <scope>NUCLEOTIDE SEQUENCE [LARGE SCALE GENOMIC DNA]</scope>
    <source>
        <strain evidence="2 3">DSM 17994</strain>
    </source>
</reference>
<keyword evidence="1" id="KW-0472">Membrane</keyword>
<dbReference type="STRING" id="227598.APY94_09320"/>
<dbReference type="EMBL" id="LLYW01000032">
    <property type="protein sequence ID" value="KUH32614.1"/>
    <property type="molecule type" value="Genomic_DNA"/>
</dbReference>